<proteinExistence type="predicted"/>
<name>A0A0B2VNF5_TOXCA</name>
<keyword evidence="2" id="KW-1185">Reference proteome</keyword>
<organism evidence="1 2">
    <name type="scientific">Toxocara canis</name>
    <name type="common">Canine roundworm</name>
    <dbReference type="NCBI Taxonomy" id="6265"/>
    <lineage>
        <taxon>Eukaryota</taxon>
        <taxon>Metazoa</taxon>
        <taxon>Ecdysozoa</taxon>
        <taxon>Nematoda</taxon>
        <taxon>Chromadorea</taxon>
        <taxon>Rhabditida</taxon>
        <taxon>Spirurina</taxon>
        <taxon>Ascaridomorpha</taxon>
        <taxon>Ascaridoidea</taxon>
        <taxon>Toxocaridae</taxon>
        <taxon>Toxocara</taxon>
    </lineage>
</organism>
<accession>A0A0B2VNF5</accession>
<dbReference type="Proteomes" id="UP000031036">
    <property type="component" value="Unassembled WGS sequence"/>
</dbReference>
<evidence type="ECO:0000313" key="1">
    <source>
        <dbReference type="EMBL" id="KHN82884.1"/>
    </source>
</evidence>
<dbReference type="EMBL" id="JPKZ01001285">
    <property type="protein sequence ID" value="KHN82884.1"/>
    <property type="molecule type" value="Genomic_DNA"/>
</dbReference>
<sequence length="104" mass="12128">MFSTTYIVKVMDSWYVFALSSQILTKLHFHNSLWQRLKCSTTSMRLICVGLTQKRLRQAVQYLFVSPYLHMSNGNGAIFFSEDIFLEESRLEQGFSVVPILNRL</sequence>
<gene>
    <name evidence="1" type="ORF">Tcan_05441</name>
</gene>
<protein>
    <submittedName>
        <fullName evidence="1">Uncharacterized protein</fullName>
    </submittedName>
</protein>
<reference evidence="1 2" key="1">
    <citation type="submission" date="2014-11" db="EMBL/GenBank/DDBJ databases">
        <title>Genetic blueprint of the zoonotic pathogen Toxocara canis.</title>
        <authorList>
            <person name="Zhu X.-Q."/>
            <person name="Korhonen P.K."/>
            <person name="Cai H."/>
            <person name="Young N.D."/>
            <person name="Nejsum P."/>
            <person name="von Samson-Himmelstjerna G."/>
            <person name="Boag P.R."/>
            <person name="Tan P."/>
            <person name="Li Q."/>
            <person name="Min J."/>
            <person name="Yang Y."/>
            <person name="Wang X."/>
            <person name="Fang X."/>
            <person name="Hall R.S."/>
            <person name="Hofmann A."/>
            <person name="Sternberg P.W."/>
            <person name="Jex A.R."/>
            <person name="Gasser R.B."/>
        </authorList>
    </citation>
    <scope>NUCLEOTIDE SEQUENCE [LARGE SCALE GENOMIC DNA]</scope>
    <source>
        <strain evidence="1">PN_DK_2014</strain>
    </source>
</reference>
<comment type="caution">
    <text evidence="1">The sequence shown here is derived from an EMBL/GenBank/DDBJ whole genome shotgun (WGS) entry which is preliminary data.</text>
</comment>
<evidence type="ECO:0000313" key="2">
    <source>
        <dbReference type="Proteomes" id="UP000031036"/>
    </source>
</evidence>
<dbReference type="AlphaFoldDB" id="A0A0B2VNF5"/>